<dbReference type="Proteomes" id="UP001300502">
    <property type="component" value="Unassembled WGS sequence"/>
</dbReference>
<dbReference type="InterPro" id="IPR014729">
    <property type="entry name" value="Rossmann-like_a/b/a_fold"/>
</dbReference>
<organism evidence="3 4">
    <name type="scientific">Galdieria yellowstonensis</name>
    <dbReference type="NCBI Taxonomy" id="3028027"/>
    <lineage>
        <taxon>Eukaryota</taxon>
        <taxon>Rhodophyta</taxon>
        <taxon>Bangiophyceae</taxon>
        <taxon>Galdieriales</taxon>
        <taxon>Galdieriaceae</taxon>
        <taxon>Galdieria</taxon>
    </lineage>
</organism>
<protein>
    <recommendedName>
        <fullName evidence="2">Cytidyltransferase-like domain-containing protein</fullName>
    </recommendedName>
</protein>
<dbReference type="AlphaFoldDB" id="A0AAV9IG06"/>
<evidence type="ECO:0000256" key="1">
    <source>
        <dbReference type="SAM" id="MobiDB-lite"/>
    </source>
</evidence>
<gene>
    <name evidence="3" type="ORF">GAYE_SCF22MG4206</name>
</gene>
<proteinExistence type="predicted"/>
<dbReference type="InterPro" id="IPR004821">
    <property type="entry name" value="Cyt_trans-like"/>
</dbReference>
<feature type="compositionally biased region" description="Basic and acidic residues" evidence="1">
    <location>
        <begin position="379"/>
        <end position="396"/>
    </location>
</feature>
<feature type="domain" description="Cytidyltransferase-like" evidence="2">
    <location>
        <begin position="240"/>
        <end position="391"/>
    </location>
</feature>
<reference evidence="3 4" key="1">
    <citation type="submission" date="2022-07" db="EMBL/GenBank/DDBJ databases">
        <title>Genome-wide signatures of adaptation to extreme environments.</title>
        <authorList>
            <person name="Cho C.H."/>
            <person name="Yoon H.S."/>
        </authorList>
    </citation>
    <scope>NUCLEOTIDE SEQUENCE [LARGE SCALE GENOMIC DNA]</scope>
    <source>
        <strain evidence="3 4">108.79 E11</strain>
    </source>
</reference>
<dbReference type="PANTHER" id="PTHR10695">
    <property type="entry name" value="DEPHOSPHO-COA KINASE-RELATED"/>
    <property type="match status" value="1"/>
</dbReference>
<accession>A0AAV9IG06</accession>
<sequence>MISSPKSSSTPHPTPTSQSLPNSPLLSSTRATTCWFLVPCVFQPIVSSPACKKMHVRIPQHAVKAAVKSTKRKLYLYVPLDAAGWPATARYVLTALYAMVIDAGRSRMDCKVVFRFTGVRRGMEENDAQLFSVAEEQEEGGVGENVGWKEGDVEYMDQVDAALTMPGDVASIRRYFRMGVAAVELSIPEREEEYVEKVVDEGHPDDVVPGEEEENDDRMGDNKDTRTSNRRMAPYQVVAVGGTFDRLHAGHRLLLSVAAWSCSGHLRIGVTGPKLLEHKQWKELIEPFEQRVANVVSFVKSIRPRDLVVTAVELHDVEGPSVENGDIEALVVSQETFDNAQYVNPKRKQRGLRPLDIVSVQVLSSPSCAFLEMMGQGEGKREKLSSTKWREMEAKKRSGVHSMLD</sequence>
<dbReference type="NCBIfam" id="NF001985">
    <property type="entry name" value="PRK00777.1"/>
    <property type="match status" value="1"/>
</dbReference>
<evidence type="ECO:0000259" key="2">
    <source>
        <dbReference type="Pfam" id="PF01467"/>
    </source>
</evidence>
<dbReference type="EMBL" id="JANCYU010000038">
    <property type="protein sequence ID" value="KAK4526292.1"/>
    <property type="molecule type" value="Genomic_DNA"/>
</dbReference>
<dbReference type="Gene3D" id="3.40.50.620">
    <property type="entry name" value="HUPs"/>
    <property type="match status" value="1"/>
</dbReference>
<dbReference type="GO" id="GO:0015937">
    <property type="term" value="P:coenzyme A biosynthetic process"/>
    <property type="evidence" value="ECO:0007669"/>
    <property type="project" value="TreeGrafter"/>
</dbReference>
<comment type="caution">
    <text evidence="3">The sequence shown here is derived from an EMBL/GenBank/DDBJ whole genome shotgun (WGS) entry which is preliminary data.</text>
</comment>
<feature type="region of interest" description="Disordered" evidence="1">
    <location>
        <begin position="1"/>
        <end position="24"/>
    </location>
</feature>
<name>A0AAV9IG06_9RHOD</name>
<feature type="region of interest" description="Disordered" evidence="1">
    <location>
        <begin position="202"/>
        <end position="227"/>
    </location>
</feature>
<feature type="compositionally biased region" description="Basic and acidic residues" evidence="1">
    <location>
        <begin position="217"/>
        <end position="227"/>
    </location>
</feature>
<dbReference type="SUPFAM" id="SSF52374">
    <property type="entry name" value="Nucleotidylyl transferase"/>
    <property type="match status" value="1"/>
</dbReference>
<dbReference type="PANTHER" id="PTHR10695:SF46">
    <property type="entry name" value="BIFUNCTIONAL COENZYME A SYNTHASE-RELATED"/>
    <property type="match status" value="1"/>
</dbReference>
<evidence type="ECO:0000313" key="4">
    <source>
        <dbReference type="Proteomes" id="UP001300502"/>
    </source>
</evidence>
<keyword evidence="4" id="KW-1185">Reference proteome</keyword>
<dbReference type="Pfam" id="PF01467">
    <property type="entry name" value="CTP_transf_like"/>
    <property type="match status" value="1"/>
</dbReference>
<dbReference type="GO" id="GO:0004140">
    <property type="term" value="F:dephospho-CoA kinase activity"/>
    <property type="evidence" value="ECO:0007669"/>
    <property type="project" value="TreeGrafter"/>
</dbReference>
<evidence type="ECO:0000313" key="3">
    <source>
        <dbReference type="EMBL" id="KAK4526292.1"/>
    </source>
</evidence>
<feature type="region of interest" description="Disordered" evidence="1">
    <location>
        <begin position="379"/>
        <end position="405"/>
    </location>
</feature>